<accession>A0A2J7QXU7</accession>
<dbReference type="Gene3D" id="1.10.630.10">
    <property type="entry name" value="Cytochrome P450"/>
    <property type="match status" value="1"/>
</dbReference>
<evidence type="ECO:0000256" key="8">
    <source>
        <dbReference type="ARBA" id="ARBA00022848"/>
    </source>
</evidence>
<gene>
    <name evidence="16" type="primary">Cyp6a2_7</name>
    <name evidence="16" type="ORF">B7P43_G04159</name>
</gene>
<evidence type="ECO:0000313" key="16">
    <source>
        <dbReference type="EMBL" id="PNF33413.1"/>
    </source>
</evidence>
<evidence type="ECO:0000256" key="9">
    <source>
        <dbReference type="ARBA" id="ARBA00023002"/>
    </source>
</evidence>
<evidence type="ECO:0000256" key="13">
    <source>
        <dbReference type="PIRSR" id="PIRSR602401-1"/>
    </source>
</evidence>
<dbReference type="GO" id="GO:0004497">
    <property type="term" value="F:monooxygenase activity"/>
    <property type="evidence" value="ECO:0007669"/>
    <property type="project" value="UniProtKB-KW"/>
</dbReference>
<dbReference type="AlphaFoldDB" id="A0A2J7QXU7"/>
<evidence type="ECO:0000256" key="6">
    <source>
        <dbReference type="ARBA" id="ARBA00022723"/>
    </source>
</evidence>
<evidence type="ECO:0000256" key="1">
    <source>
        <dbReference type="ARBA" id="ARBA00001971"/>
    </source>
</evidence>
<evidence type="ECO:0000256" key="5">
    <source>
        <dbReference type="ARBA" id="ARBA00022617"/>
    </source>
</evidence>
<dbReference type="PANTHER" id="PTHR24292:SF100">
    <property type="entry name" value="CYTOCHROME P450 6A16, ISOFORM B-RELATED"/>
    <property type="match status" value="1"/>
</dbReference>
<reference evidence="16 17" key="1">
    <citation type="submission" date="2017-12" db="EMBL/GenBank/DDBJ databases">
        <title>Hemimetabolous genomes reveal molecular basis of termite eusociality.</title>
        <authorList>
            <person name="Harrison M.C."/>
            <person name="Jongepier E."/>
            <person name="Robertson H.M."/>
            <person name="Arning N."/>
            <person name="Bitard-Feildel T."/>
            <person name="Chao H."/>
            <person name="Childers C.P."/>
            <person name="Dinh H."/>
            <person name="Doddapaneni H."/>
            <person name="Dugan S."/>
            <person name="Gowin J."/>
            <person name="Greiner C."/>
            <person name="Han Y."/>
            <person name="Hu H."/>
            <person name="Hughes D.S.T."/>
            <person name="Huylmans A.-K."/>
            <person name="Kemena C."/>
            <person name="Kremer L.P.M."/>
            <person name="Lee S.L."/>
            <person name="Lopez-Ezquerra A."/>
            <person name="Mallet L."/>
            <person name="Monroy-Kuhn J.M."/>
            <person name="Moser A."/>
            <person name="Murali S.C."/>
            <person name="Muzny D.M."/>
            <person name="Otani S."/>
            <person name="Piulachs M.-D."/>
            <person name="Poelchau M."/>
            <person name="Qu J."/>
            <person name="Schaub F."/>
            <person name="Wada-Katsumata A."/>
            <person name="Worley K.C."/>
            <person name="Xie Q."/>
            <person name="Ylla G."/>
            <person name="Poulsen M."/>
            <person name="Gibbs R.A."/>
            <person name="Schal C."/>
            <person name="Richards S."/>
            <person name="Belles X."/>
            <person name="Korb J."/>
            <person name="Bornberg-Bauer E."/>
        </authorList>
    </citation>
    <scope>NUCLEOTIDE SEQUENCE [LARGE SCALE GENOMIC DNA]</scope>
    <source>
        <tissue evidence="16">Whole body</tissue>
    </source>
</reference>
<feature type="binding site" description="axial binding residue" evidence="13">
    <location>
        <position position="457"/>
    </location>
    <ligand>
        <name>heme</name>
        <dbReference type="ChEBI" id="CHEBI:30413"/>
    </ligand>
    <ligandPart>
        <name>Fe</name>
        <dbReference type="ChEBI" id="CHEBI:18248"/>
    </ligandPart>
</feature>
<dbReference type="GO" id="GO:0016705">
    <property type="term" value="F:oxidoreductase activity, acting on paired donors, with incorporation or reduction of molecular oxygen"/>
    <property type="evidence" value="ECO:0007669"/>
    <property type="project" value="InterPro"/>
</dbReference>
<evidence type="ECO:0000256" key="15">
    <source>
        <dbReference type="SAM" id="Phobius"/>
    </source>
</evidence>
<comment type="subcellular location">
    <subcellularLocation>
        <location evidence="3">Endoplasmic reticulum membrane</location>
        <topology evidence="3">Peripheral membrane protein</topology>
    </subcellularLocation>
    <subcellularLocation>
        <location evidence="2">Microsome membrane</location>
        <topology evidence="2">Peripheral membrane protein</topology>
    </subcellularLocation>
</comment>
<dbReference type="InterPro" id="IPR002401">
    <property type="entry name" value="Cyt_P450_E_grp-I"/>
</dbReference>
<keyword evidence="10 13" id="KW-0408">Iron</keyword>
<dbReference type="InParanoid" id="A0A2J7QXU7"/>
<evidence type="ECO:0000256" key="14">
    <source>
        <dbReference type="RuleBase" id="RU000461"/>
    </source>
</evidence>
<proteinExistence type="inferred from homology"/>
<organism evidence="16 17">
    <name type="scientific">Cryptotermes secundus</name>
    <dbReference type="NCBI Taxonomy" id="105785"/>
    <lineage>
        <taxon>Eukaryota</taxon>
        <taxon>Metazoa</taxon>
        <taxon>Ecdysozoa</taxon>
        <taxon>Arthropoda</taxon>
        <taxon>Hexapoda</taxon>
        <taxon>Insecta</taxon>
        <taxon>Pterygota</taxon>
        <taxon>Neoptera</taxon>
        <taxon>Polyneoptera</taxon>
        <taxon>Dictyoptera</taxon>
        <taxon>Blattodea</taxon>
        <taxon>Blattoidea</taxon>
        <taxon>Termitoidae</taxon>
        <taxon>Kalotermitidae</taxon>
        <taxon>Cryptotermitinae</taxon>
        <taxon>Cryptotermes</taxon>
    </lineage>
</organism>
<comment type="similarity">
    <text evidence="4 14">Belongs to the cytochrome P450 family.</text>
</comment>
<dbReference type="FunFam" id="1.10.630.10:FF:000042">
    <property type="entry name" value="Cytochrome P450"/>
    <property type="match status" value="1"/>
</dbReference>
<sequence>METLSCISVLVGVFAVSLGALYLYSKHRFNYWRKRGVLQLKPSFPFGNCRDLVLMRKSFGETFAEHYKLFAGNAFGGAYMALRPILLIRDPDIIKNILVKDFDHFHDHGFDFDEKIDPLSGNLFMLTGLKWKELRTKLSPTFTSGKMKMMFPTLVDCGVELQEYLQNFADKDDMLEMRDVLAKFSTDVIASCAFGIQCNCLKNPDAEFRQWGKKVLEVSFEVILRNLMYMLLPSVAIALKISNTPNDITNFFRTMVHETVNFRERHSVERKDFLQLLIKLKNKESLEPDTLSTQQNEEFAGMTMDEIAAQVFVFFIAGFETSSTTMSYCLHELALNPDIQQRMREEVDRVLLKHEGAITYEAIQEMEYLDKAISETLRKYPPVPTLNRDCSKDYRIPGSHVTVEKGTHIVIPVEALHHDPQYYPEPDKFDPDRFSEEAKTSRHHYVYLPFGEGPRLCIGMRFGLMQTKVGLVSLLSKYEFSVCSKTSIPLKKDPKQFISTPIGGVWLQIRNRSANRDQ</sequence>
<evidence type="ECO:0000256" key="7">
    <source>
        <dbReference type="ARBA" id="ARBA00022824"/>
    </source>
</evidence>
<dbReference type="PANTHER" id="PTHR24292">
    <property type="entry name" value="CYTOCHROME P450"/>
    <property type="match status" value="1"/>
</dbReference>
<keyword evidence="12 15" id="KW-0472">Membrane</keyword>
<dbReference type="InterPro" id="IPR036396">
    <property type="entry name" value="Cyt_P450_sf"/>
</dbReference>
<dbReference type="Pfam" id="PF00067">
    <property type="entry name" value="p450"/>
    <property type="match status" value="1"/>
</dbReference>
<dbReference type="GO" id="GO:0005506">
    <property type="term" value="F:iron ion binding"/>
    <property type="evidence" value="ECO:0007669"/>
    <property type="project" value="InterPro"/>
</dbReference>
<keyword evidence="11 14" id="KW-0503">Monooxygenase</keyword>
<evidence type="ECO:0000256" key="2">
    <source>
        <dbReference type="ARBA" id="ARBA00004174"/>
    </source>
</evidence>
<evidence type="ECO:0000256" key="12">
    <source>
        <dbReference type="ARBA" id="ARBA00023136"/>
    </source>
</evidence>
<keyword evidence="15" id="KW-0812">Transmembrane</keyword>
<name>A0A2J7QXU7_9NEOP</name>
<keyword evidence="17" id="KW-1185">Reference proteome</keyword>
<dbReference type="InterPro" id="IPR017972">
    <property type="entry name" value="Cyt_P450_CS"/>
</dbReference>
<dbReference type="SUPFAM" id="SSF48264">
    <property type="entry name" value="Cytochrome P450"/>
    <property type="match status" value="1"/>
</dbReference>
<dbReference type="InterPro" id="IPR001128">
    <property type="entry name" value="Cyt_P450"/>
</dbReference>
<keyword evidence="15" id="KW-1133">Transmembrane helix</keyword>
<dbReference type="CDD" id="cd11056">
    <property type="entry name" value="CYP6-like"/>
    <property type="match status" value="1"/>
</dbReference>
<evidence type="ECO:0000256" key="10">
    <source>
        <dbReference type="ARBA" id="ARBA00023004"/>
    </source>
</evidence>
<dbReference type="PRINTS" id="PR00385">
    <property type="entry name" value="P450"/>
</dbReference>
<dbReference type="STRING" id="105785.A0A2J7QXU7"/>
<keyword evidence="6 13" id="KW-0479">Metal-binding</keyword>
<feature type="transmembrane region" description="Helical" evidence="15">
    <location>
        <begin position="6"/>
        <end position="25"/>
    </location>
</feature>
<dbReference type="InterPro" id="IPR050476">
    <property type="entry name" value="Insect_CytP450_Detox"/>
</dbReference>
<dbReference type="EMBL" id="NEVH01009372">
    <property type="protein sequence ID" value="PNF33413.1"/>
    <property type="molecule type" value="Genomic_DNA"/>
</dbReference>
<dbReference type="GO" id="GO:0005789">
    <property type="term" value="C:endoplasmic reticulum membrane"/>
    <property type="evidence" value="ECO:0007669"/>
    <property type="project" value="UniProtKB-SubCell"/>
</dbReference>
<protein>
    <submittedName>
        <fullName evidence="16">Cytochrome P450 6a2</fullName>
    </submittedName>
</protein>
<evidence type="ECO:0000256" key="3">
    <source>
        <dbReference type="ARBA" id="ARBA00004406"/>
    </source>
</evidence>
<dbReference type="FunCoup" id="A0A2J7QXU7">
    <property type="interactions" value="15"/>
</dbReference>
<dbReference type="OrthoDB" id="2789670at2759"/>
<keyword evidence="9 14" id="KW-0560">Oxidoreductase</keyword>
<keyword evidence="5 13" id="KW-0349">Heme</keyword>
<keyword evidence="7" id="KW-0256">Endoplasmic reticulum</keyword>
<dbReference type="PROSITE" id="PS00086">
    <property type="entry name" value="CYTOCHROME_P450"/>
    <property type="match status" value="1"/>
</dbReference>
<keyword evidence="8" id="KW-0492">Microsome</keyword>
<evidence type="ECO:0000313" key="17">
    <source>
        <dbReference type="Proteomes" id="UP000235965"/>
    </source>
</evidence>
<dbReference type="GO" id="GO:0020037">
    <property type="term" value="F:heme binding"/>
    <property type="evidence" value="ECO:0007669"/>
    <property type="project" value="InterPro"/>
</dbReference>
<comment type="cofactor">
    <cofactor evidence="1 13">
        <name>heme</name>
        <dbReference type="ChEBI" id="CHEBI:30413"/>
    </cofactor>
</comment>
<dbReference type="PRINTS" id="PR00463">
    <property type="entry name" value="EP450I"/>
</dbReference>
<dbReference type="Proteomes" id="UP000235965">
    <property type="component" value="Unassembled WGS sequence"/>
</dbReference>
<evidence type="ECO:0000256" key="11">
    <source>
        <dbReference type="ARBA" id="ARBA00023033"/>
    </source>
</evidence>
<comment type="caution">
    <text evidence="16">The sequence shown here is derived from an EMBL/GenBank/DDBJ whole genome shotgun (WGS) entry which is preliminary data.</text>
</comment>
<evidence type="ECO:0000256" key="4">
    <source>
        <dbReference type="ARBA" id="ARBA00010617"/>
    </source>
</evidence>